<evidence type="ECO:0000259" key="1">
    <source>
        <dbReference type="Pfam" id="PF16381"/>
    </source>
</evidence>
<dbReference type="AlphaFoldDB" id="A0A392PFL7"/>
<feature type="domain" description="Coatomer subunit gamma C-terminal" evidence="1">
    <location>
        <begin position="1"/>
        <end position="61"/>
    </location>
</feature>
<evidence type="ECO:0000313" key="2">
    <source>
        <dbReference type="EMBL" id="MCI10270.1"/>
    </source>
</evidence>
<dbReference type="InterPro" id="IPR012295">
    <property type="entry name" value="TBP_dom_sf"/>
</dbReference>
<dbReference type="GO" id="GO:0030126">
    <property type="term" value="C:COPI vesicle coat"/>
    <property type="evidence" value="ECO:0007669"/>
    <property type="project" value="TreeGrafter"/>
</dbReference>
<dbReference type="GO" id="GO:0005793">
    <property type="term" value="C:endoplasmic reticulum-Golgi intermediate compartment"/>
    <property type="evidence" value="ECO:0007669"/>
    <property type="project" value="TreeGrafter"/>
</dbReference>
<organism evidence="2 3">
    <name type="scientific">Trifolium medium</name>
    <dbReference type="NCBI Taxonomy" id="97028"/>
    <lineage>
        <taxon>Eukaryota</taxon>
        <taxon>Viridiplantae</taxon>
        <taxon>Streptophyta</taxon>
        <taxon>Embryophyta</taxon>
        <taxon>Tracheophyta</taxon>
        <taxon>Spermatophyta</taxon>
        <taxon>Magnoliopsida</taxon>
        <taxon>eudicotyledons</taxon>
        <taxon>Gunneridae</taxon>
        <taxon>Pentapetalae</taxon>
        <taxon>rosids</taxon>
        <taxon>fabids</taxon>
        <taxon>Fabales</taxon>
        <taxon>Fabaceae</taxon>
        <taxon>Papilionoideae</taxon>
        <taxon>50 kb inversion clade</taxon>
        <taxon>NPAAA clade</taxon>
        <taxon>Hologalegina</taxon>
        <taxon>IRL clade</taxon>
        <taxon>Trifolieae</taxon>
        <taxon>Trifolium</taxon>
    </lineage>
</organism>
<keyword evidence="3" id="KW-1185">Reference proteome</keyword>
<dbReference type="GO" id="GO:0006891">
    <property type="term" value="P:intra-Golgi vesicle-mediated transport"/>
    <property type="evidence" value="ECO:0007669"/>
    <property type="project" value="TreeGrafter"/>
</dbReference>
<dbReference type="SUPFAM" id="SSF55711">
    <property type="entry name" value="Subdomain of clathrin and coatomer appendage domain"/>
    <property type="match status" value="1"/>
</dbReference>
<dbReference type="GO" id="GO:0000139">
    <property type="term" value="C:Golgi membrane"/>
    <property type="evidence" value="ECO:0007669"/>
    <property type="project" value="TreeGrafter"/>
</dbReference>
<dbReference type="Gene3D" id="3.30.310.10">
    <property type="entry name" value="TATA-Binding Protein"/>
    <property type="match status" value="1"/>
</dbReference>
<name>A0A392PFL7_9FABA</name>
<sequence length="64" mass="6578">GTEAVPPNSRSHTCLLSGVFIGGVKVLVRLSFGIDGAKDVAMKLAVRSDDVNVSDAIHEIVASG</sequence>
<comment type="caution">
    <text evidence="2">The sequence shown here is derived from an EMBL/GenBank/DDBJ whole genome shotgun (WGS) entry which is preliminary data.</text>
</comment>
<dbReference type="InterPro" id="IPR032154">
    <property type="entry name" value="Coatomer_g_Cpla"/>
</dbReference>
<reference evidence="2 3" key="1">
    <citation type="journal article" date="2018" name="Front. Plant Sci.">
        <title>Red Clover (Trifolium pratense) and Zigzag Clover (T. medium) - A Picture of Genomic Similarities and Differences.</title>
        <authorList>
            <person name="Dluhosova J."/>
            <person name="Istvanek J."/>
            <person name="Nedelnik J."/>
            <person name="Repkova J."/>
        </authorList>
    </citation>
    <scope>NUCLEOTIDE SEQUENCE [LARGE SCALE GENOMIC DNA]</scope>
    <source>
        <strain evidence="3">cv. 10/8</strain>
        <tissue evidence="2">Leaf</tissue>
    </source>
</reference>
<dbReference type="Pfam" id="PF16381">
    <property type="entry name" value="Coatomer_g_Cpla"/>
    <property type="match status" value="1"/>
</dbReference>
<protein>
    <submittedName>
        <fullName evidence="2">Coatomer subunit gamma-like</fullName>
    </submittedName>
</protein>
<dbReference type="GO" id="GO:0006886">
    <property type="term" value="P:intracellular protein transport"/>
    <property type="evidence" value="ECO:0007669"/>
    <property type="project" value="InterPro"/>
</dbReference>
<dbReference type="InterPro" id="IPR017106">
    <property type="entry name" value="Coatomer_gsu"/>
</dbReference>
<dbReference type="PANTHER" id="PTHR10261">
    <property type="entry name" value="COATOMER SUBUNIT GAMMA"/>
    <property type="match status" value="1"/>
</dbReference>
<dbReference type="InterPro" id="IPR009028">
    <property type="entry name" value="Coatomer/calthrin_app_sub_C"/>
</dbReference>
<dbReference type="EMBL" id="LXQA010075563">
    <property type="protein sequence ID" value="MCI10270.1"/>
    <property type="molecule type" value="Genomic_DNA"/>
</dbReference>
<feature type="non-terminal residue" evidence="2">
    <location>
        <position position="1"/>
    </location>
</feature>
<gene>
    <name evidence="2" type="ORF">A2U01_0031363</name>
</gene>
<dbReference type="GO" id="GO:0005783">
    <property type="term" value="C:endoplasmic reticulum"/>
    <property type="evidence" value="ECO:0007669"/>
    <property type="project" value="TreeGrafter"/>
</dbReference>
<dbReference type="FunFam" id="3.30.310.10:FF:000011">
    <property type="entry name" value="Coatomer subunit gamma"/>
    <property type="match status" value="1"/>
</dbReference>
<dbReference type="GO" id="GO:0009306">
    <property type="term" value="P:protein secretion"/>
    <property type="evidence" value="ECO:0007669"/>
    <property type="project" value="TreeGrafter"/>
</dbReference>
<proteinExistence type="predicted"/>
<accession>A0A392PFL7</accession>
<evidence type="ECO:0000313" key="3">
    <source>
        <dbReference type="Proteomes" id="UP000265520"/>
    </source>
</evidence>
<dbReference type="PANTHER" id="PTHR10261:SF0">
    <property type="entry name" value="COATOMER SUBUNIT GAMMA-2"/>
    <property type="match status" value="1"/>
</dbReference>
<dbReference type="Proteomes" id="UP000265520">
    <property type="component" value="Unassembled WGS sequence"/>
</dbReference>
<dbReference type="GO" id="GO:0006888">
    <property type="term" value="P:endoplasmic reticulum to Golgi vesicle-mediated transport"/>
    <property type="evidence" value="ECO:0007669"/>
    <property type="project" value="TreeGrafter"/>
</dbReference>